<sequence>MADQSSINSLQELSGLAKNSSNTDKSCIPTRLISPGYNINDDINDNVFEATVENAAFGGGASAVNHDRVPEVTPDVYNILLQNQILMQNMMKRQMFSTTDSSNNVNKNNSRKSATISRTPAPVVKKHNKHHDDYQSQLDKLFDVNNNKSEQSEQLYSDISSAESNDESVYDSDDDCSGDEELAENTSKKNDNINVLESMKDFISTEELSGPKINNDLAGYMNQGLRTRPNEDKLKELTQKYNKPANVSSLKVPRVNLGIWRQMTTRNKDVDLKLQHLQNLLSKAACPMMYMMDMFLQKSSNQQPITIQEVQSYTVTCKDTYQMLQASFSEITFRRRSFIKGDIQPQYKALCDDTTPVTDMLFGDDIKEKIKEMDAENSVFKKVGHEKSTGFHQSARGRGGSSHKFGKKKRKIDGGKPKAHVPNKKPKYNDGSFLDYNKTQYKKKKKDQKSKGHCNTPYIDDSLLVSKTYAECQKNITDTVKLLDYLGFTIHPDKSVLQPTQIIVFWGFVINSLTMRITLTEEKADNIAKLCSRLILKKEITIREFAQVIGKLVATQPGVQFAPLYIKSLEITKDILLKCHYGNFDAKMILSDDNISDLNWWSDWEDTAKSRQGQSRHDVSCTVMEHPKLVSTDITPDSGRFIYDKQPEKSTLSTSKSDNRTSHSEIKISSFQDIGQLFQSYGLSKEASDIIASSWKPATKQQYWTYCKRWLSFCSEREIDIFKATELNVLEFLTLLYKQALGYSAVNTARSMLSSFLSVNREITVGQWPLVKRFLKGIFNLKPSLPRYQKTWDVNIVLQYLMTLTPVHMLTLRVLSYKLVTLLLLLTGQRLQTIHCFDLDDINVTDSSIYIDVRTLLKCSKPGSHLQPIELPAFIDDDRLCIVTVFKEYLLRTSSFRKTQKLILSCVKPYQHVSKATIARWVKTVLQLAGIDITIYKSHSTRSASTSAAFQCATSIDTILKAAGWSNDSTFRKFYNRPVSKQNYNDNFSVKVLRSQKLSN</sequence>
<dbReference type="Pfam" id="PF00589">
    <property type="entry name" value="Phage_integrase"/>
    <property type="match status" value="1"/>
</dbReference>
<dbReference type="PROSITE" id="PS51898">
    <property type="entry name" value="TYR_RECOMBINASE"/>
    <property type="match status" value="1"/>
</dbReference>
<dbReference type="Proteomes" id="UP000683360">
    <property type="component" value="Unassembled WGS sequence"/>
</dbReference>
<evidence type="ECO:0000256" key="3">
    <source>
        <dbReference type="SAM" id="MobiDB-lite"/>
    </source>
</evidence>
<dbReference type="Gene3D" id="1.10.150.130">
    <property type="match status" value="1"/>
</dbReference>
<feature type="compositionally biased region" description="Low complexity" evidence="3">
    <location>
        <begin position="97"/>
        <end position="113"/>
    </location>
</feature>
<dbReference type="Gene3D" id="1.10.443.10">
    <property type="entry name" value="Intergrase catalytic core"/>
    <property type="match status" value="1"/>
</dbReference>
<dbReference type="InterPro" id="IPR043128">
    <property type="entry name" value="Rev_trsase/Diguanyl_cyclase"/>
</dbReference>
<feature type="compositionally biased region" description="Polar residues" evidence="3">
    <location>
        <begin position="150"/>
        <end position="163"/>
    </location>
</feature>
<feature type="region of interest" description="Disordered" evidence="3">
    <location>
        <begin position="386"/>
        <end position="433"/>
    </location>
</feature>
<keyword evidence="1" id="KW-0238">DNA-binding</keyword>
<evidence type="ECO:0000256" key="2">
    <source>
        <dbReference type="ARBA" id="ARBA00023172"/>
    </source>
</evidence>
<organism evidence="5 6">
    <name type="scientific">Mytilus edulis</name>
    <name type="common">Blue mussel</name>
    <dbReference type="NCBI Taxonomy" id="6550"/>
    <lineage>
        <taxon>Eukaryota</taxon>
        <taxon>Metazoa</taxon>
        <taxon>Spiralia</taxon>
        <taxon>Lophotrochozoa</taxon>
        <taxon>Mollusca</taxon>
        <taxon>Bivalvia</taxon>
        <taxon>Autobranchia</taxon>
        <taxon>Pteriomorphia</taxon>
        <taxon>Mytilida</taxon>
        <taxon>Mytiloidea</taxon>
        <taxon>Mytilidae</taxon>
        <taxon>Mytilinae</taxon>
        <taxon>Mytilus</taxon>
    </lineage>
</organism>
<comment type="caution">
    <text evidence="5">The sequence shown here is derived from an EMBL/GenBank/DDBJ whole genome shotgun (WGS) entry which is preliminary data.</text>
</comment>
<feature type="compositionally biased region" description="Basic residues" evidence="3">
    <location>
        <begin position="404"/>
        <end position="426"/>
    </location>
</feature>
<accession>A0A8S3RXZ1</accession>
<name>A0A8S3RXZ1_MYTED</name>
<feature type="region of interest" description="Disordered" evidence="3">
    <location>
        <begin position="150"/>
        <end position="190"/>
    </location>
</feature>
<evidence type="ECO:0000313" key="5">
    <source>
        <dbReference type="EMBL" id="CAG2213814.1"/>
    </source>
</evidence>
<dbReference type="InterPro" id="IPR002104">
    <property type="entry name" value="Integrase_catalytic"/>
</dbReference>
<proteinExistence type="predicted"/>
<dbReference type="SUPFAM" id="SSF56672">
    <property type="entry name" value="DNA/RNA polymerases"/>
    <property type="match status" value="1"/>
</dbReference>
<dbReference type="InterPro" id="IPR011010">
    <property type="entry name" value="DNA_brk_join_enz"/>
</dbReference>
<feature type="region of interest" description="Disordered" evidence="3">
    <location>
        <begin position="97"/>
        <end position="133"/>
    </location>
</feature>
<evidence type="ECO:0000313" key="6">
    <source>
        <dbReference type="Proteomes" id="UP000683360"/>
    </source>
</evidence>
<dbReference type="InterPro" id="IPR013762">
    <property type="entry name" value="Integrase-like_cat_sf"/>
</dbReference>
<protein>
    <recommendedName>
        <fullName evidence="4">Tyr recombinase domain-containing protein</fullName>
    </recommendedName>
</protein>
<evidence type="ECO:0000256" key="1">
    <source>
        <dbReference type="ARBA" id="ARBA00023125"/>
    </source>
</evidence>
<keyword evidence="6" id="KW-1185">Reference proteome</keyword>
<dbReference type="InterPro" id="IPR043502">
    <property type="entry name" value="DNA/RNA_pol_sf"/>
</dbReference>
<dbReference type="SUPFAM" id="SSF56349">
    <property type="entry name" value="DNA breaking-rejoining enzymes"/>
    <property type="match status" value="1"/>
</dbReference>
<dbReference type="PANTHER" id="PTHR35617">
    <property type="entry name" value="PHAGE_INTEGRASE DOMAIN-CONTAINING PROTEIN"/>
    <property type="match status" value="1"/>
</dbReference>
<reference evidence="5" key="1">
    <citation type="submission" date="2021-03" db="EMBL/GenBank/DDBJ databases">
        <authorList>
            <person name="Bekaert M."/>
        </authorList>
    </citation>
    <scope>NUCLEOTIDE SEQUENCE</scope>
</reference>
<feature type="compositionally biased region" description="Acidic residues" evidence="3">
    <location>
        <begin position="164"/>
        <end position="183"/>
    </location>
</feature>
<dbReference type="OrthoDB" id="10064229at2759"/>
<dbReference type="AlphaFoldDB" id="A0A8S3RXZ1"/>
<dbReference type="Gene3D" id="3.30.70.270">
    <property type="match status" value="1"/>
</dbReference>
<keyword evidence="2" id="KW-0233">DNA recombination</keyword>
<gene>
    <name evidence="5" type="ORF">MEDL_27701</name>
</gene>
<dbReference type="GO" id="GO:0006310">
    <property type="term" value="P:DNA recombination"/>
    <property type="evidence" value="ECO:0007669"/>
    <property type="project" value="UniProtKB-KW"/>
</dbReference>
<dbReference type="GO" id="GO:0015074">
    <property type="term" value="P:DNA integration"/>
    <property type="evidence" value="ECO:0007669"/>
    <property type="project" value="InterPro"/>
</dbReference>
<dbReference type="InterPro" id="IPR010998">
    <property type="entry name" value="Integrase_recombinase_N"/>
</dbReference>
<feature type="domain" description="Tyr recombinase" evidence="4">
    <location>
        <begin position="784"/>
        <end position="989"/>
    </location>
</feature>
<dbReference type="GO" id="GO:0003677">
    <property type="term" value="F:DNA binding"/>
    <property type="evidence" value="ECO:0007669"/>
    <property type="project" value="UniProtKB-KW"/>
</dbReference>
<evidence type="ECO:0000259" key="4">
    <source>
        <dbReference type="PROSITE" id="PS51898"/>
    </source>
</evidence>
<dbReference type="EMBL" id="CAJPWZ010001387">
    <property type="protein sequence ID" value="CAG2213814.1"/>
    <property type="molecule type" value="Genomic_DNA"/>
</dbReference>
<dbReference type="PANTHER" id="PTHR35617:SF3">
    <property type="entry name" value="CORE-BINDING (CB) DOMAIN-CONTAINING PROTEIN"/>
    <property type="match status" value="1"/>
</dbReference>